<evidence type="ECO:0000313" key="3">
    <source>
        <dbReference type="Proteomes" id="UP000664132"/>
    </source>
</evidence>
<protein>
    <submittedName>
        <fullName evidence="2">Uncharacterized protein</fullName>
    </submittedName>
</protein>
<reference evidence="2" key="1">
    <citation type="submission" date="2021-02" db="EMBL/GenBank/DDBJ databases">
        <title>Genome sequence Cadophora malorum strain M34.</title>
        <authorList>
            <person name="Stefanovic E."/>
            <person name="Vu D."/>
            <person name="Scully C."/>
            <person name="Dijksterhuis J."/>
            <person name="Roader J."/>
            <person name="Houbraken J."/>
        </authorList>
    </citation>
    <scope>NUCLEOTIDE SEQUENCE</scope>
    <source>
        <strain evidence="2">M34</strain>
    </source>
</reference>
<feature type="compositionally biased region" description="Polar residues" evidence="1">
    <location>
        <begin position="24"/>
        <end position="41"/>
    </location>
</feature>
<accession>A0A8H7W9Y5</accession>
<gene>
    <name evidence="2" type="ORF">IFR04_009972</name>
</gene>
<comment type="caution">
    <text evidence="2">The sequence shown here is derived from an EMBL/GenBank/DDBJ whole genome shotgun (WGS) entry which is preliminary data.</text>
</comment>
<name>A0A8H7W9Y5_9HELO</name>
<dbReference type="OrthoDB" id="3502863at2759"/>
<feature type="region of interest" description="Disordered" evidence="1">
    <location>
        <begin position="1"/>
        <end position="56"/>
    </location>
</feature>
<evidence type="ECO:0000313" key="2">
    <source>
        <dbReference type="EMBL" id="KAG4416894.1"/>
    </source>
</evidence>
<feature type="compositionally biased region" description="Low complexity" evidence="1">
    <location>
        <begin position="1"/>
        <end position="16"/>
    </location>
</feature>
<proteinExistence type="predicted"/>
<organism evidence="2 3">
    <name type="scientific">Cadophora malorum</name>
    <dbReference type="NCBI Taxonomy" id="108018"/>
    <lineage>
        <taxon>Eukaryota</taxon>
        <taxon>Fungi</taxon>
        <taxon>Dikarya</taxon>
        <taxon>Ascomycota</taxon>
        <taxon>Pezizomycotina</taxon>
        <taxon>Leotiomycetes</taxon>
        <taxon>Helotiales</taxon>
        <taxon>Ploettnerulaceae</taxon>
        <taxon>Cadophora</taxon>
    </lineage>
</organism>
<dbReference type="EMBL" id="JAFJYH010000171">
    <property type="protein sequence ID" value="KAG4416894.1"/>
    <property type="molecule type" value="Genomic_DNA"/>
</dbReference>
<feature type="compositionally biased region" description="Basic and acidic residues" evidence="1">
    <location>
        <begin position="42"/>
        <end position="56"/>
    </location>
</feature>
<keyword evidence="3" id="KW-1185">Reference proteome</keyword>
<dbReference type="Proteomes" id="UP000664132">
    <property type="component" value="Unassembled WGS sequence"/>
</dbReference>
<evidence type="ECO:0000256" key="1">
    <source>
        <dbReference type="SAM" id="MobiDB-lite"/>
    </source>
</evidence>
<sequence>MAPSTSQAGATTGQAANVNLEMAQPNNKQSMQPALPSPNTTAKDREQEAEQEEVRMRGGEMCPGRFCFIIPSPLPCNCCII</sequence>
<dbReference type="AlphaFoldDB" id="A0A8H7W9Y5"/>